<evidence type="ECO:0000256" key="1">
    <source>
        <dbReference type="SAM" id="MobiDB-lite"/>
    </source>
</evidence>
<evidence type="ECO:0000313" key="2">
    <source>
        <dbReference type="EMBL" id="KAK7604991.1"/>
    </source>
</evidence>
<name>A0AAN9TVD9_9HEMI</name>
<feature type="region of interest" description="Disordered" evidence="1">
    <location>
        <begin position="1"/>
        <end position="26"/>
    </location>
</feature>
<protein>
    <submittedName>
        <fullName evidence="2">Uncharacterized protein</fullName>
    </submittedName>
</protein>
<reference evidence="2 3" key="1">
    <citation type="submission" date="2024-03" db="EMBL/GenBank/DDBJ databases">
        <title>Adaptation during the transition from Ophiocordyceps entomopathogen to insect associate is accompanied by gene loss and intensified selection.</title>
        <authorList>
            <person name="Ward C.M."/>
            <person name="Onetto C.A."/>
            <person name="Borneman A.R."/>
        </authorList>
    </citation>
    <scope>NUCLEOTIDE SEQUENCE [LARGE SCALE GENOMIC DNA]</scope>
    <source>
        <strain evidence="2">AWRI1</strain>
        <tissue evidence="2">Single Adult Female</tissue>
    </source>
</reference>
<sequence>MTSSFTRKPIAKVTKTKPKSSARRTAEQKKALILTKIFKNPSPPQTENIQSNLVIKSTRQSLRKLSTDIVDEKKVQILKKVFKKSKLSPKSAQMKFEAPQSTQMKSELSASCQVKLNVPQSTEIRSNILKSTKPKFEVPQMEWNLKDHPSWEILFNMLQSKSEISVTNHMLDDQTLKIRTSRYENEWQQIETDLFGESPSRR</sequence>
<keyword evidence="3" id="KW-1185">Reference proteome</keyword>
<gene>
    <name evidence="2" type="ORF">V9T40_006177</name>
</gene>
<comment type="caution">
    <text evidence="2">The sequence shown here is derived from an EMBL/GenBank/DDBJ whole genome shotgun (WGS) entry which is preliminary data.</text>
</comment>
<dbReference type="EMBL" id="JBBCAQ010000003">
    <property type="protein sequence ID" value="KAK7604991.1"/>
    <property type="molecule type" value="Genomic_DNA"/>
</dbReference>
<dbReference type="Proteomes" id="UP001367676">
    <property type="component" value="Unassembled WGS sequence"/>
</dbReference>
<accession>A0AAN9TVD9</accession>
<evidence type="ECO:0000313" key="3">
    <source>
        <dbReference type="Proteomes" id="UP001367676"/>
    </source>
</evidence>
<proteinExistence type="predicted"/>
<organism evidence="2 3">
    <name type="scientific">Parthenolecanium corni</name>
    <dbReference type="NCBI Taxonomy" id="536013"/>
    <lineage>
        <taxon>Eukaryota</taxon>
        <taxon>Metazoa</taxon>
        <taxon>Ecdysozoa</taxon>
        <taxon>Arthropoda</taxon>
        <taxon>Hexapoda</taxon>
        <taxon>Insecta</taxon>
        <taxon>Pterygota</taxon>
        <taxon>Neoptera</taxon>
        <taxon>Paraneoptera</taxon>
        <taxon>Hemiptera</taxon>
        <taxon>Sternorrhyncha</taxon>
        <taxon>Coccoidea</taxon>
        <taxon>Coccidae</taxon>
        <taxon>Parthenolecanium</taxon>
    </lineage>
</organism>
<dbReference type="AlphaFoldDB" id="A0AAN9TVD9"/>